<evidence type="ECO:0000256" key="1">
    <source>
        <dbReference type="SAM" id="Phobius"/>
    </source>
</evidence>
<dbReference type="InterPro" id="IPR035919">
    <property type="entry name" value="EAL_sf"/>
</dbReference>
<evidence type="ECO:0000313" key="3">
    <source>
        <dbReference type="EMBL" id="REG06153.1"/>
    </source>
</evidence>
<dbReference type="AlphaFoldDB" id="A0A3E0A5W2"/>
<sequence>MKAENFNQRFSREKPISVLVGTLCAQVIFAFIISKLNIPDNVLTHFMYLPIFTAALVFDYRIGILSGIIAELLIDVFNPSPFGLTETHQIQASLLRAIYFSSAGLVIGLLKNIIAPKTNHEAESTPISKNYSLSSWEDFCEQVMNDLNSNQIMKFRFILIEVSNQNDLLASFGMDSIKKLNDEIILTVRRNFKNYQLLQIRLNTFGLVLFEIRQDIKKLSTLLEEPIIINGIPLYCEISMGEASYPEGGQSTEEILKNGFLALNEAKKHQKPYQQYHSGLSNAEIPVLLGQFQNAIRNNEVDFHYQPIVHANGEVCSLEALVRWNHPVKGLIPPDHFITDLEFTRIANILTYYSLETNIGRMEKIYRTGFNLDIAINISITNLFQVDFADRVIDLIHKHHFPAHHLELEITERGFLANDLQCIKNLQTLIREGVKISIDDFGVGFTSISNFQNKDISAIKIDKSFVDDIHINKNNQTIIEGIIAIAKSSHIAVIAEGIEKKLEKEKLLELGVDCLQGYYISKPLDFKTILKWLSKQSSTYPQTKK</sequence>
<dbReference type="GO" id="GO:0071111">
    <property type="term" value="F:cyclic-guanylate-specific phosphodiesterase activity"/>
    <property type="evidence" value="ECO:0007669"/>
    <property type="project" value="InterPro"/>
</dbReference>
<proteinExistence type="predicted"/>
<dbReference type="SUPFAM" id="SSF141868">
    <property type="entry name" value="EAL domain-like"/>
    <property type="match status" value="1"/>
</dbReference>
<accession>A0A3E0A5W2</accession>
<evidence type="ECO:0000313" key="4">
    <source>
        <dbReference type="Proteomes" id="UP000256388"/>
    </source>
</evidence>
<dbReference type="Proteomes" id="UP000256388">
    <property type="component" value="Unassembled WGS sequence"/>
</dbReference>
<dbReference type="Gene3D" id="1.10.1760.20">
    <property type="match status" value="1"/>
</dbReference>
<dbReference type="InterPro" id="IPR029787">
    <property type="entry name" value="Nucleotide_cyclase"/>
</dbReference>
<dbReference type="PANTHER" id="PTHR33121">
    <property type="entry name" value="CYCLIC DI-GMP PHOSPHODIESTERASE PDEF"/>
    <property type="match status" value="1"/>
</dbReference>
<dbReference type="Gene3D" id="3.30.70.270">
    <property type="match status" value="1"/>
</dbReference>
<reference evidence="3 4" key="1">
    <citation type="submission" date="2018-08" db="EMBL/GenBank/DDBJ databases">
        <title>Genomic Encyclopedia of Type Strains, Phase IV (KMG-IV): sequencing the most valuable type-strain genomes for metagenomic binning, comparative biology and taxonomic classification.</title>
        <authorList>
            <person name="Goeker M."/>
        </authorList>
    </citation>
    <scope>NUCLEOTIDE SEQUENCE [LARGE SCALE GENOMIC DNA]</scope>
    <source>
        <strain evidence="3 4">DSM 23923</strain>
    </source>
</reference>
<dbReference type="InterPro" id="IPR001633">
    <property type="entry name" value="EAL_dom"/>
</dbReference>
<name>A0A3E0A5W2_9CHLR</name>
<keyword evidence="1" id="KW-0472">Membrane</keyword>
<dbReference type="SUPFAM" id="SSF55073">
    <property type="entry name" value="Nucleotide cyclase"/>
    <property type="match status" value="1"/>
</dbReference>
<evidence type="ECO:0000259" key="2">
    <source>
        <dbReference type="PROSITE" id="PS50883"/>
    </source>
</evidence>
<gene>
    <name evidence="3" type="ORF">DFR64_2585</name>
</gene>
<keyword evidence="1" id="KW-0812">Transmembrane</keyword>
<dbReference type="Pfam" id="PF00563">
    <property type="entry name" value="EAL"/>
    <property type="match status" value="1"/>
</dbReference>
<keyword evidence="4" id="KW-1185">Reference proteome</keyword>
<dbReference type="InterPro" id="IPR043128">
    <property type="entry name" value="Rev_trsase/Diguanyl_cyclase"/>
</dbReference>
<feature type="transmembrane region" description="Helical" evidence="1">
    <location>
        <begin position="16"/>
        <end position="34"/>
    </location>
</feature>
<dbReference type="EMBL" id="QUMS01000004">
    <property type="protein sequence ID" value="REG06153.1"/>
    <property type="molecule type" value="Genomic_DNA"/>
</dbReference>
<keyword evidence="1" id="KW-1133">Transmembrane helix</keyword>
<dbReference type="CDD" id="cd01948">
    <property type="entry name" value="EAL"/>
    <property type="match status" value="1"/>
</dbReference>
<organism evidence="3 4">
    <name type="scientific">Pelolinea submarina</name>
    <dbReference type="NCBI Taxonomy" id="913107"/>
    <lineage>
        <taxon>Bacteria</taxon>
        <taxon>Bacillati</taxon>
        <taxon>Chloroflexota</taxon>
        <taxon>Anaerolineae</taxon>
        <taxon>Anaerolineales</taxon>
        <taxon>Anaerolineaceae</taxon>
        <taxon>Pelolinea</taxon>
    </lineage>
</organism>
<protein>
    <submittedName>
        <fullName evidence="3">EAL domain-containing protein (Putative c-di-GMP-specific phosphodiesterase class I)</fullName>
    </submittedName>
</protein>
<dbReference type="Gene3D" id="3.20.20.450">
    <property type="entry name" value="EAL domain"/>
    <property type="match status" value="1"/>
</dbReference>
<feature type="domain" description="EAL" evidence="2">
    <location>
        <begin position="285"/>
        <end position="537"/>
    </location>
</feature>
<dbReference type="SMART" id="SM00052">
    <property type="entry name" value="EAL"/>
    <property type="match status" value="1"/>
</dbReference>
<feature type="transmembrane region" description="Helical" evidence="1">
    <location>
        <begin position="46"/>
        <end position="70"/>
    </location>
</feature>
<dbReference type="PANTHER" id="PTHR33121:SF56">
    <property type="entry name" value="SIGNALLING PROTEIN WITH EAL AND C2 DOMAINS"/>
    <property type="match status" value="1"/>
</dbReference>
<dbReference type="PROSITE" id="PS50883">
    <property type="entry name" value="EAL"/>
    <property type="match status" value="1"/>
</dbReference>
<comment type="caution">
    <text evidence="3">The sequence shown here is derived from an EMBL/GenBank/DDBJ whole genome shotgun (WGS) entry which is preliminary data.</text>
</comment>
<dbReference type="InterPro" id="IPR050706">
    <property type="entry name" value="Cyclic-di-GMP_PDE-like"/>
</dbReference>